<dbReference type="SUPFAM" id="SSF75217">
    <property type="entry name" value="alpha/beta knot"/>
    <property type="match status" value="1"/>
</dbReference>
<proteinExistence type="inferred from homology"/>
<dbReference type="RefSeq" id="WP_012030771.1">
    <property type="nucleotide sequence ID" value="NC_009446.1"/>
</dbReference>
<evidence type="ECO:0000259" key="14">
    <source>
        <dbReference type="Pfam" id="PF20260"/>
    </source>
</evidence>
<evidence type="ECO:0000256" key="3">
    <source>
        <dbReference type="ARBA" id="ARBA00012328"/>
    </source>
</evidence>
<dbReference type="GO" id="GO:0070042">
    <property type="term" value="F:rRNA (uridine-N3-)-methyltransferase activity"/>
    <property type="evidence" value="ECO:0007669"/>
    <property type="project" value="TreeGrafter"/>
</dbReference>
<dbReference type="AlphaFoldDB" id="A5EVW4"/>
<dbReference type="GO" id="GO:0005737">
    <property type="term" value="C:cytoplasm"/>
    <property type="evidence" value="ECO:0007669"/>
    <property type="project" value="UniProtKB-SubCell"/>
</dbReference>
<evidence type="ECO:0000256" key="5">
    <source>
        <dbReference type="ARBA" id="ARBA00022490"/>
    </source>
</evidence>
<evidence type="ECO:0000256" key="2">
    <source>
        <dbReference type="ARBA" id="ARBA00005528"/>
    </source>
</evidence>
<dbReference type="STRING" id="246195.DNO_0433"/>
<dbReference type="PIRSF" id="PIRSF015601">
    <property type="entry name" value="MTase_slr0722"/>
    <property type="match status" value="1"/>
</dbReference>
<dbReference type="PANTHER" id="PTHR30027">
    <property type="entry name" value="RIBOSOMAL RNA SMALL SUBUNIT METHYLTRANSFERASE E"/>
    <property type="match status" value="1"/>
</dbReference>
<dbReference type="HOGENOM" id="CLU_067442_3_0_6"/>
<evidence type="ECO:0000313" key="16">
    <source>
        <dbReference type="Proteomes" id="UP000000248"/>
    </source>
</evidence>
<name>A5EVW4_DICNV</name>
<evidence type="ECO:0000256" key="10">
    <source>
        <dbReference type="ARBA" id="ARBA00025699"/>
    </source>
</evidence>
<evidence type="ECO:0000256" key="9">
    <source>
        <dbReference type="ARBA" id="ARBA00022691"/>
    </source>
</evidence>
<dbReference type="InterPro" id="IPR006700">
    <property type="entry name" value="RsmE"/>
</dbReference>
<keyword evidence="5 12" id="KW-0963">Cytoplasm</keyword>
<dbReference type="Pfam" id="PF20260">
    <property type="entry name" value="PUA_4"/>
    <property type="match status" value="1"/>
</dbReference>
<dbReference type="EMBL" id="CP000513">
    <property type="protein sequence ID" value="ABQ13439.1"/>
    <property type="molecule type" value="Genomic_DNA"/>
</dbReference>
<feature type="domain" description="Ribosomal RNA small subunit methyltransferase E methyltransferase" evidence="13">
    <location>
        <begin position="77"/>
        <end position="230"/>
    </location>
</feature>
<dbReference type="EC" id="2.1.1.193" evidence="3 12"/>
<dbReference type="InterPro" id="IPR046886">
    <property type="entry name" value="RsmE_MTase_dom"/>
</dbReference>
<dbReference type="eggNOG" id="COG1385">
    <property type="taxonomic scope" value="Bacteria"/>
</dbReference>
<comment type="function">
    <text evidence="10 12">Specifically methylates the N3 position of the uracil ring of uridine 1498 (m3U1498) in 16S rRNA. Acts on the fully assembled 30S ribosomal subunit.</text>
</comment>
<dbReference type="NCBIfam" id="TIGR00046">
    <property type="entry name" value="RsmE family RNA methyltransferase"/>
    <property type="match status" value="1"/>
</dbReference>
<comment type="catalytic activity">
    <reaction evidence="11 12">
        <text>uridine(1498) in 16S rRNA + S-adenosyl-L-methionine = N(3)-methyluridine(1498) in 16S rRNA + S-adenosyl-L-homocysteine + H(+)</text>
        <dbReference type="Rhea" id="RHEA:42920"/>
        <dbReference type="Rhea" id="RHEA-COMP:10283"/>
        <dbReference type="Rhea" id="RHEA-COMP:10284"/>
        <dbReference type="ChEBI" id="CHEBI:15378"/>
        <dbReference type="ChEBI" id="CHEBI:57856"/>
        <dbReference type="ChEBI" id="CHEBI:59789"/>
        <dbReference type="ChEBI" id="CHEBI:65315"/>
        <dbReference type="ChEBI" id="CHEBI:74502"/>
        <dbReference type="EC" id="2.1.1.193"/>
    </reaction>
</comment>
<dbReference type="NCBIfam" id="NF008692">
    <property type="entry name" value="PRK11713.1-5"/>
    <property type="match status" value="1"/>
</dbReference>
<comment type="similarity">
    <text evidence="2 12">Belongs to the RNA methyltransferase RsmE family.</text>
</comment>
<dbReference type="Proteomes" id="UP000000248">
    <property type="component" value="Chromosome"/>
</dbReference>
<dbReference type="SUPFAM" id="SSF88697">
    <property type="entry name" value="PUA domain-like"/>
    <property type="match status" value="1"/>
</dbReference>
<dbReference type="CDD" id="cd18084">
    <property type="entry name" value="RsmE-like"/>
    <property type="match status" value="1"/>
</dbReference>
<evidence type="ECO:0000259" key="13">
    <source>
        <dbReference type="Pfam" id="PF04452"/>
    </source>
</evidence>
<dbReference type="KEGG" id="dno:DNO_0433"/>
<evidence type="ECO:0000256" key="11">
    <source>
        <dbReference type="ARBA" id="ARBA00047944"/>
    </source>
</evidence>
<dbReference type="Pfam" id="PF04452">
    <property type="entry name" value="Methyltrans_RNA"/>
    <property type="match status" value="1"/>
</dbReference>
<keyword evidence="7 12" id="KW-0489">Methyltransferase</keyword>
<dbReference type="InterPro" id="IPR029026">
    <property type="entry name" value="tRNA_m1G_MTases_N"/>
</dbReference>
<dbReference type="InterPro" id="IPR046887">
    <property type="entry name" value="RsmE_PUA-like"/>
</dbReference>
<dbReference type="InterPro" id="IPR015947">
    <property type="entry name" value="PUA-like_sf"/>
</dbReference>
<evidence type="ECO:0000256" key="1">
    <source>
        <dbReference type="ARBA" id="ARBA00004496"/>
    </source>
</evidence>
<keyword evidence="16" id="KW-1185">Reference proteome</keyword>
<keyword evidence="9 12" id="KW-0949">S-adenosyl-L-methionine</keyword>
<evidence type="ECO:0000256" key="4">
    <source>
        <dbReference type="ARBA" id="ARBA00013673"/>
    </source>
</evidence>
<dbReference type="OrthoDB" id="9815641at2"/>
<evidence type="ECO:0000313" key="15">
    <source>
        <dbReference type="EMBL" id="ABQ13439.1"/>
    </source>
</evidence>
<protein>
    <recommendedName>
        <fullName evidence="4 12">Ribosomal RNA small subunit methyltransferase E</fullName>
        <ecNumber evidence="3 12">2.1.1.193</ecNumber>
    </recommendedName>
</protein>
<evidence type="ECO:0000256" key="6">
    <source>
        <dbReference type="ARBA" id="ARBA00022552"/>
    </source>
</evidence>
<organism evidence="15 16">
    <name type="scientific">Dichelobacter nodosus (strain VCS1703A)</name>
    <dbReference type="NCBI Taxonomy" id="246195"/>
    <lineage>
        <taxon>Bacteria</taxon>
        <taxon>Pseudomonadati</taxon>
        <taxon>Pseudomonadota</taxon>
        <taxon>Gammaproteobacteria</taxon>
        <taxon>Cardiobacteriales</taxon>
        <taxon>Cardiobacteriaceae</taxon>
        <taxon>Dichelobacter</taxon>
    </lineage>
</organism>
<comment type="subcellular location">
    <subcellularLocation>
        <location evidence="1 12">Cytoplasm</location>
    </subcellularLocation>
</comment>
<sequence length="240" mass="26787">MRDIRLLCEGQPAVGEAVALSDVSHHHALKVLRLRENDAVDVICGDGYFYHGEITCIDRKQTLVRVYSRSEHSTRPKTEVILLPALLKGEPMDWVLQKSVELGVRRVIPMNTERSERRIEGDRLTSKYEHWQGILQASALQCGRAEWPLLSLPMNFIDALKTIADEKWILSPHDETTPAIKEMPSSIALMVGPEGGFSEDEVQSAVHMGWKTHCFGSRILRADTASVVAVVKAQLLLGAL</sequence>
<keyword evidence="8 12" id="KW-0808">Transferase</keyword>
<dbReference type="GO" id="GO:0070475">
    <property type="term" value="P:rRNA base methylation"/>
    <property type="evidence" value="ECO:0007669"/>
    <property type="project" value="TreeGrafter"/>
</dbReference>
<evidence type="ECO:0000256" key="7">
    <source>
        <dbReference type="ARBA" id="ARBA00022603"/>
    </source>
</evidence>
<evidence type="ECO:0000256" key="12">
    <source>
        <dbReference type="PIRNR" id="PIRNR015601"/>
    </source>
</evidence>
<gene>
    <name evidence="15" type="ordered locus">DNO_0433</name>
</gene>
<reference evidence="15 16" key="1">
    <citation type="journal article" date="2007" name="Nat. Biotechnol.">
        <title>Genome sequence and identification of candidate vaccine antigens from the animal pathogen Dichelobacter nodosus.</title>
        <authorList>
            <person name="Myers G.S."/>
            <person name="Parker D."/>
            <person name="Al-Hasani K."/>
            <person name="Kennan R.M."/>
            <person name="Seemann T."/>
            <person name="Ren Q."/>
            <person name="Badger J.H."/>
            <person name="Selengut J.D."/>
            <person name="Deboy R.T."/>
            <person name="Tettelin H."/>
            <person name="Boyce J.D."/>
            <person name="McCarl V.P."/>
            <person name="Han X."/>
            <person name="Nelson W.C."/>
            <person name="Madupu R."/>
            <person name="Mohamoud Y."/>
            <person name="Holley T."/>
            <person name="Fedorova N."/>
            <person name="Khouri H."/>
            <person name="Bottomley S.P."/>
            <person name="Whittington R.J."/>
            <person name="Adler B."/>
            <person name="Songer J.G."/>
            <person name="Rood J.I."/>
            <person name="Paulsen I.T."/>
        </authorList>
    </citation>
    <scope>NUCLEOTIDE SEQUENCE [LARGE SCALE GENOMIC DNA]</scope>
    <source>
        <strain evidence="15 16">VCS1703A</strain>
    </source>
</reference>
<accession>A5EVW4</accession>
<keyword evidence="6 12" id="KW-0698">rRNA processing</keyword>
<dbReference type="InterPro" id="IPR029028">
    <property type="entry name" value="Alpha/beta_knot_MTases"/>
</dbReference>
<feature type="domain" description="Ribosomal RNA small subunit methyltransferase E PUA-like" evidence="14">
    <location>
        <begin position="26"/>
        <end position="65"/>
    </location>
</feature>
<dbReference type="PANTHER" id="PTHR30027:SF3">
    <property type="entry name" value="16S RRNA (URACIL(1498)-N(3))-METHYLTRANSFERASE"/>
    <property type="match status" value="1"/>
</dbReference>
<evidence type="ECO:0000256" key="8">
    <source>
        <dbReference type="ARBA" id="ARBA00022679"/>
    </source>
</evidence>
<dbReference type="Gene3D" id="3.40.1280.10">
    <property type="match status" value="1"/>
</dbReference>